<dbReference type="EMBL" id="CP015961">
    <property type="protein sequence ID" value="ANI91132.1"/>
    <property type="molecule type" value="Genomic_DNA"/>
</dbReference>
<dbReference type="AlphaFoldDB" id="A0A173LKU9"/>
<evidence type="ECO:0000313" key="3">
    <source>
        <dbReference type="EMBL" id="ANI91200.1"/>
    </source>
</evidence>
<accession>A0A173LKU9</accession>
<dbReference type="KEGG" id="dtm:BJL86_0390"/>
<evidence type="ECO:0000313" key="4">
    <source>
        <dbReference type="Proteomes" id="UP000186104"/>
    </source>
</evidence>
<reference evidence="3 4" key="1">
    <citation type="submission" date="2016-06" db="EMBL/GenBank/DDBJ databases">
        <title>Complete genome sequence of a saline-alkali tolerant type strain Dietzia timorensis ID05-A0528T.</title>
        <authorList>
            <person name="Wu X."/>
        </authorList>
    </citation>
    <scope>NUCLEOTIDE SEQUENCE [LARGE SCALE GENOMIC DNA]</scope>
    <source>
        <strain evidence="3 4">ID05-A0528</strain>
    </source>
</reference>
<name>A0A173LKU9_9ACTN</name>
<organism evidence="3 4">
    <name type="scientific">Dietzia timorensis</name>
    <dbReference type="NCBI Taxonomy" id="499555"/>
    <lineage>
        <taxon>Bacteria</taxon>
        <taxon>Bacillati</taxon>
        <taxon>Actinomycetota</taxon>
        <taxon>Actinomycetes</taxon>
        <taxon>Mycobacteriales</taxon>
        <taxon>Dietziaceae</taxon>
        <taxon>Dietzia</taxon>
    </lineage>
</organism>
<dbReference type="EMBL" id="CP015961">
    <property type="protein sequence ID" value="ANI91200.1"/>
    <property type="molecule type" value="Genomic_DNA"/>
</dbReference>
<dbReference type="Proteomes" id="UP000186104">
    <property type="component" value="Chromosome"/>
</dbReference>
<evidence type="ECO:0000256" key="1">
    <source>
        <dbReference type="SAM" id="MobiDB-lite"/>
    </source>
</evidence>
<dbReference type="SUPFAM" id="SSF54060">
    <property type="entry name" value="His-Me finger endonucleases"/>
    <property type="match status" value="1"/>
</dbReference>
<gene>
    <name evidence="2" type="ORF">BJL86_0322</name>
    <name evidence="3" type="ORF">BJL86_0390</name>
</gene>
<dbReference type="KEGG" id="dtm:BJL86_0322"/>
<feature type="region of interest" description="Disordered" evidence="1">
    <location>
        <begin position="1"/>
        <end position="40"/>
    </location>
</feature>
<dbReference type="OrthoDB" id="3732358at2"/>
<sequence>MSSSPESSSGRWFEDIPLPGMDACPQPRPAARRSRPYDSTLPPTSAAIAAFYSRVVRAPGNGCHIWTGAISDGYGRITWRQGGVSRTEYAHRFALLVAGELTDGAIGEHRCNEPLCVRLDPDHLIASTQSANLLYAVACGRTGIIRNTTERHDRHARSLAVREAVSGGWNAKAYAQACGNTAPLDEPPLF</sequence>
<protein>
    <recommendedName>
        <fullName evidence="5">HNH nuclease domain-containing protein</fullName>
    </recommendedName>
</protein>
<evidence type="ECO:0008006" key="5">
    <source>
        <dbReference type="Google" id="ProtNLM"/>
    </source>
</evidence>
<proteinExistence type="predicted"/>
<dbReference type="InterPro" id="IPR044925">
    <property type="entry name" value="His-Me_finger_sf"/>
</dbReference>
<feature type="compositionally biased region" description="Polar residues" evidence="1">
    <location>
        <begin position="1"/>
        <end position="10"/>
    </location>
</feature>
<keyword evidence="4" id="KW-1185">Reference proteome</keyword>
<dbReference type="RefSeq" id="WP_067478270.1">
    <property type="nucleotide sequence ID" value="NZ_CP015961.1"/>
</dbReference>
<evidence type="ECO:0000313" key="2">
    <source>
        <dbReference type="EMBL" id="ANI91132.1"/>
    </source>
</evidence>